<keyword evidence="3" id="KW-0645">Protease</keyword>
<evidence type="ECO:0000313" key="3">
    <source>
        <dbReference type="EMBL" id="AAK80787.1"/>
    </source>
</evidence>
<dbReference type="InterPro" id="IPR045175">
    <property type="entry name" value="M28_fam"/>
</dbReference>
<dbReference type="PIR" id="H97249">
    <property type="entry name" value="H97249"/>
</dbReference>
<dbReference type="GO" id="GO:0006508">
    <property type="term" value="P:proteolysis"/>
    <property type="evidence" value="ECO:0007669"/>
    <property type="project" value="InterPro"/>
</dbReference>
<gene>
    <name evidence="3" type="ordered locus">CA_C2843</name>
</gene>
<accession>Q97F97</accession>
<evidence type="ECO:0000259" key="2">
    <source>
        <dbReference type="Pfam" id="PF04389"/>
    </source>
</evidence>
<proteinExistence type="predicted"/>
<dbReference type="Gene3D" id="3.40.630.10">
    <property type="entry name" value="Zn peptidases"/>
    <property type="match status" value="1"/>
</dbReference>
<dbReference type="GO" id="GO:0008235">
    <property type="term" value="F:metalloexopeptidase activity"/>
    <property type="evidence" value="ECO:0007669"/>
    <property type="project" value="InterPro"/>
</dbReference>
<sequence length="449" mass="50671">MKIKLMLIPLILFASIFSFTFYKYHSIHKFNANAVKNNIALLSSSYYKGRMGGTLENEEAARYIQSQFKNENLEKFNSNLYYQVFKTAYPQKIDGAPYLKVISSTNEVVKTYTYGKDFKEDMLSFKQNHAILYKNFSFAESKYYIKVHSGNNVYVFYCPENDNLSFRSSFDGNSPYSMFIVTTENTLNELKNYLKNGYIVDCFIPYQNSSANLKNIIGCIKGKSSKNPVVISAHFDHVGEDLNGEIYHGALDNASGVSFILEMSKFLKSLGTPDRDIIFAAFNGEEFGLKGSEAFVNKYLSSLKGASVFNFDMIGAQKSIPLCLMGAKKDSANTPLIKETADICSKDHVYFNYLFENASDHSPFRDNKISALTFCDDDNFRIHTPSDTISYISTSSIDRCFEVASKEIVGKAYASNIFIMYTNQIILFSLCGFTLSSLIIIVLAIKKAK</sequence>
<dbReference type="GeneID" id="44999328"/>
<name>Q97F97_CLOAB</name>
<keyword evidence="4" id="KW-1185">Reference proteome</keyword>
<protein>
    <submittedName>
        <fullName evidence="3">Protein containing aminopeptidase domain (Iap family)</fullName>
    </submittedName>
</protein>
<dbReference type="InterPro" id="IPR007484">
    <property type="entry name" value="Peptidase_M28"/>
</dbReference>
<dbReference type="Pfam" id="PF04389">
    <property type="entry name" value="Peptidase_M28"/>
    <property type="match status" value="1"/>
</dbReference>
<feature type="transmembrane region" description="Helical" evidence="1">
    <location>
        <begin position="425"/>
        <end position="445"/>
    </location>
</feature>
<organism evidence="3 4">
    <name type="scientific">Clostridium acetobutylicum (strain ATCC 824 / DSM 792 / JCM 1419 / IAM 19013 / LMG 5710 / NBRC 13948 / NRRL B-527 / VKM B-1787 / 2291 / W)</name>
    <dbReference type="NCBI Taxonomy" id="272562"/>
    <lineage>
        <taxon>Bacteria</taxon>
        <taxon>Bacillati</taxon>
        <taxon>Bacillota</taxon>
        <taxon>Clostridia</taxon>
        <taxon>Eubacteriales</taxon>
        <taxon>Clostridiaceae</taxon>
        <taxon>Clostridium</taxon>
    </lineage>
</organism>
<dbReference type="Proteomes" id="UP000000814">
    <property type="component" value="Chromosome"/>
</dbReference>
<dbReference type="PATRIC" id="fig|272562.8.peg.3028"/>
<feature type="domain" description="Peptidase M28" evidence="2">
    <location>
        <begin position="215"/>
        <end position="406"/>
    </location>
</feature>
<reference evidence="3 4" key="1">
    <citation type="journal article" date="2001" name="J. Bacteriol.">
        <title>Genome sequence and comparative analysis of the solvent-producing bacterium Clostridium acetobutylicum.</title>
        <authorList>
            <person name="Nolling J."/>
            <person name="Breton G."/>
            <person name="Omelchenko M.V."/>
            <person name="Makarova K.S."/>
            <person name="Zeng Q."/>
            <person name="Gibson R."/>
            <person name="Lee H.M."/>
            <person name="Dubois J."/>
            <person name="Qiu D."/>
            <person name="Hitti J."/>
            <person name="Wolf Y.I."/>
            <person name="Tatusov R.L."/>
            <person name="Sabathe F."/>
            <person name="Doucette-Stamm L."/>
            <person name="Soucaille P."/>
            <person name="Daly M.J."/>
            <person name="Bennett G.N."/>
            <person name="Koonin E.V."/>
            <person name="Smith D.R."/>
        </authorList>
    </citation>
    <scope>NUCLEOTIDE SEQUENCE [LARGE SCALE GENOMIC DNA]</scope>
    <source>
        <strain evidence="4">ATCC 824 / DSM 792 / JCM 1419 / LMG 5710 / VKM B-1787</strain>
    </source>
</reference>
<evidence type="ECO:0000256" key="1">
    <source>
        <dbReference type="SAM" id="Phobius"/>
    </source>
</evidence>
<dbReference type="EMBL" id="AE001437">
    <property type="protein sequence ID" value="AAK80787.1"/>
    <property type="molecule type" value="Genomic_DNA"/>
</dbReference>
<keyword evidence="1" id="KW-1133">Transmembrane helix</keyword>
<dbReference type="GO" id="GO:0004177">
    <property type="term" value="F:aminopeptidase activity"/>
    <property type="evidence" value="ECO:0007669"/>
    <property type="project" value="UniProtKB-KW"/>
</dbReference>
<dbReference type="AlphaFoldDB" id="Q97F97"/>
<dbReference type="STRING" id="272562.CA_C2843"/>
<keyword evidence="3" id="KW-0031">Aminopeptidase</keyword>
<dbReference type="eggNOG" id="COG2234">
    <property type="taxonomic scope" value="Bacteria"/>
</dbReference>
<dbReference type="KEGG" id="cac:CA_C2843"/>
<dbReference type="OrthoDB" id="233977at2"/>
<keyword evidence="1" id="KW-0472">Membrane</keyword>
<keyword evidence="3" id="KW-0378">Hydrolase</keyword>
<dbReference type="SUPFAM" id="SSF53187">
    <property type="entry name" value="Zn-dependent exopeptidases"/>
    <property type="match status" value="1"/>
</dbReference>
<dbReference type="PANTHER" id="PTHR12147:SF26">
    <property type="entry name" value="PEPTIDASE M28 DOMAIN-CONTAINING PROTEIN"/>
    <property type="match status" value="1"/>
</dbReference>
<dbReference type="HOGENOM" id="CLU_591476_0_0_9"/>
<evidence type="ECO:0000313" key="4">
    <source>
        <dbReference type="Proteomes" id="UP000000814"/>
    </source>
</evidence>
<dbReference type="RefSeq" id="WP_010966128.1">
    <property type="nucleotide sequence ID" value="NC_003030.1"/>
</dbReference>
<dbReference type="PANTHER" id="PTHR12147">
    <property type="entry name" value="METALLOPEPTIDASE M28 FAMILY MEMBER"/>
    <property type="match status" value="1"/>
</dbReference>
<keyword evidence="1" id="KW-0812">Transmembrane</keyword>